<comment type="subcellular location">
    <subcellularLocation>
        <location evidence="1">Chromosome</location>
    </subcellularLocation>
</comment>
<proteinExistence type="predicted"/>
<sequence>MKTETQMKIPKTTTMDDISSSNNPNSSSFLVQNSDLILPWLTHQQLANLSLTCKSLHNLTKIITLIRISDASRTFENFPIPFHNNCINNNHNLNNHPYSYFLYTPSLILSNNLPRYQPWGWMGSSVISPIAVKTVDESESVSFVDVVGCECGEVCDDDGCLCFDGGDGDVGIGRECGVGCSCGRECGNRVSQNGVRVRVKIVRCDGKGWGLFADQVIAKGEFLFQYAGELLTTKEAQRRQQYYDELSSRGRFSSALLVVREHLPSGKACLRLNIDATKIGNVARFVNHSCDGGNLSTKLIRSSGALFPRLCFFALKDIQKDEELTFSYGEIRKRSNGLPCYCNCPSCFGTLPSEDT</sequence>
<dbReference type="Gene3D" id="2.170.270.10">
    <property type="entry name" value="SET domain"/>
    <property type="match status" value="1"/>
</dbReference>
<evidence type="ECO:0000256" key="4">
    <source>
        <dbReference type="ARBA" id="ARBA00022679"/>
    </source>
</evidence>
<dbReference type="InterPro" id="IPR001214">
    <property type="entry name" value="SET_dom"/>
</dbReference>
<evidence type="ECO:0000256" key="5">
    <source>
        <dbReference type="ARBA" id="ARBA00022691"/>
    </source>
</evidence>
<keyword evidence="3" id="KW-0489">Methyltransferase</keyword>
<dbReference type="GO" id="GO:0046872">
    <property type="term" value="F:metal ion binding"/>
    <property type="evidence" value="ECO:0007669"/>
    <property type="project" value="UniProtKB-KW"/>
</dbReference>
<dbReference type="PANTHER" id="PTHR46223">
    <property type="entry name" value="HISTONE-LYSINE N-METHYLTRANSFERASE SUV39H"/>
    <property type="match status" value="1"/>
</dbReference>
<organism evidence="10 11">
    <name type="scientific">Trifolium subterraneum</name>
    <name type="common">Subterranean clover</name>
    <dbReference type="NCBI Taxonomy" id="3900"/>
    <lineage>
        <taxon>Eukaryota</taxon>
        <taxon>Viridiplantae</taxon>
        <taxon>Streptophyta</taxon>
        <taxon>Embryophyta</taxon>
        <taxon>Tracheophyta</taxon>
        <taxon>Spermatophyta</taxon>
        <taxon>Magnoliopsida</taxon>
        <taxon>eudicotyledons</taxon>
        <taxon>Gunneridae</taxon>
        <taxon>Pentapetalae</taxon>
        <taxon>rosids</taxon>
        <taxon>fabids</taxon>
        <taxon>Fabales</taxon>
        <taxon>Fabaceae</taxon>
        <taxon>Papilionoideae</taxon>
        <taxon>50 kb inversion clade</taxon>
        <taxon>NPAAA clade</taxon>
        <taxon>Hologalegina</taxon>
        <taxon>IRL clade</taxon>
        <taxon>Trifolieae</taxon>
        <taxon>Trifolium</taxon>
    </lineage>
</organism>
<dbReference type="Proteomes" id="UP000242715">
    <property type="component" value="Unassembled WGS sequence"/>
</dbReference>
<evidence type="ECO:0000256" key="2">
    <source>
        <dbReference type="ARBA" id="ARBA00022454"/>
    </source>
</evidence>
<dbReference type="InterPro" id="IPR050973">
    <property type="entry name" value="H3K9_Histone-Lys_N-MTase"/>
</dbReference>
<dbReference type="GO" id="GO:0005694">
    <property type="term" value="C:chromosome"/>
    <property type="evidence" value="ECO:0007669"/>
    <property type="project" value="UniProtKB-SubCell"/>
</dbReference>
<keyword evidence="7" id="KW-0862">Zinc</keyword>
<feature type="domain" description="SET" evidence="9">
    <location>
        <begin position="197"/>
        <end position="329"/>
    </location>
</feature>
<dbReference type="SMART" id="SM00317">
    <property type="entry name" value="SET"/>
    <property type="match status" value="1"/>
</dbReference>
<evidence type="ECO:0000256" key="6">
    <source>
        <dbReference type="ARBA" id="ARBA00022723"/>
    </source>
</evidence>
<evidence type="ECO:0000313" key="10">
    <source>
        <dbReference type="EMBL" id="GAU44239.1"/>
    </source>
</evidence>
<keyword evidence="4" id="KW-0808">Transferase</keyword>
<evidence type="ECO:0000259" key="9">
    <source>
        <dbReference type="PROSITE" id="PS50280"/>
    </source>
</evidence>
<evidence type="ECO:0000256" key="3">
    <source>
        <dbReference type="ARBA" id="ARBA00022603"/>
    </source>
</evidence>
<dbReference type="GO" id="GO:0032259">
    <property type="term" value="P:methylation"/>
    <property type="evidence" value="ECO:0007669"/>
    <property type="project" value="UniProtKB-KW"/>
</dbReference>
<keyword evidence="6" id="KW-0479">Metal-binding</keyword>
<accession>A0A2Z6PG58</accession>
<evidence type="ECO:0000256" key="7">
    <source>
        <dbReference type="ARBA" id="ARBA00022833"/>
    </source>
</evidence>
<dbReference type="OrthoDB" id="5792673at2759"/>
<dbReference type="EMBL" id="DF974026">
    <property type="protein sequence ID" value="GAU44239.1"/>
    <property type="molecule type" value="Genomic_DNA"/>
</dbReference>
<feature type="compositionally biased region" description="Polar residues" evidence="8">
    <location>
        <begin position="1"/>
        <end position="18"/>
    </location>
</feature>
<name>A0A2Z6PG58_TRISU</name>
<feature type="region of interest" description="Disordered" evidence="8">
    <location>
        <begin position="1"/>
        <end position="23"/>
    </location>
</feature>
<gene>
    <name evidence="10" type="ORF">TSUD_139320</name>
</gene>
<dbReference type="GO" id="GO:0008168">
    <property type="term" value="F:methyltransferase activity"/>
    <property type="evidence" value="ECO:0007669"/>
    <property type="project" value="UniProtKB-KW"/>
</dbReference>
<dbReference type="InterPro" id="IPR046341">
    <property type="entry name" value="SET_dom_sf"/>
</dbReference>
<dbReference type="SUPFAM" id="SSF82199">
    <property type="entry name" value="SET domain"/>
    <property type="match status" value="1"/>
</dbReference>
<reference evidence="11" key="1">
    <citation type="journal article" date="2017" name="Front. Plant Sci.">
        <title>Climate Clever Clovers: New Paradigm to Reduce the Environmental Footprint of Ruminants by Breeding Low Methanogenic Forages Utilizing Haplotype Variation.</title>
        <authorList>
            <person name="Kaur P."/>
            <person name="Appels R."/>
            <person name="Bayer P.E."/>
            <person name="Keeble-Gagnere G."/>
            <person name="Wang J."/>
            <person name="Hirakawa H."/>
            <person name="Shirasawa K."/>
            <person name="Vercoe P."/>
            <person name="Stefanova K."/>
            <person name="Durmic Z."/>
            <person name="Nichols P."/>
            <person name="Revell C."/>
            <person name="Isobe S.N."/>
            <person name="Edwards D."/>
            <person name="Erskine W."/>
        </authorList>
    </citation>
    <scope>NUCLEOTIDE SEQUENCE [LARGE SCALE GENOMIC DNA]</scope>
    <source>
        <strain evidence="11">cv. Daliak</strain>
    </source>
</reference>
<protein>
    <recommendedName>
        <fullName evidence="9">SET domain-containing protein</fullName>
    </recommendedName>
</protein>
<keyword evidence="5" id="KW-0949">S-adenosyl-L-methionine</keyword>
<evidence type="ECO:0000256" key="8">
    <source>
        <dbReference type="SAM" id="MobiDB-lite"/>
    </source>
</evidence>
<dbReference type="Pfam" id="PF00856">
    <property type="entry name" value="SET"/>
    <property type="match status" value="1"/>
</dbReference>
<evidence type="ECO:0000256" key="1">
    <source>
        <dbReference type="ARBA" id="ARBA00004286"/>
    </source>
</evidence>
<keyword evidence="11" id="KW-1185">Reference proteome</keyword>
<dbReference type="AlphaFoldDB" id="A0A2Z6PG58"/>
<keyword evidence="2" id="KW-0158">Chromosome</keyword>
<dbReference type="PANTHER" id="PTHR46223:SF3">
    <property type="entry name" value="HISTONE-LYSINE N-METHYLTRANSFERASE SET-23"/>
    <property type="match status" value="1"/>
</dbReference>
<evidence type="ECO:0000313" key="11">
    <source>
        <dbReference type="Proteomes" id="UP000242715"/>
    </source>
</evidence>
<dbReference type="PROSITE" id="PS50280">
    <property type="entry name" value="SET"/>
    <property type="match status" value="1"/>
</dbReference>